<dbReference type="Proteomes" id="UP001597458">
    <property type="component" value="Unassembled WGS sequence"/>
</dbReference>
<sequence>MIKQPFQTKSIFAKFASAMTLIFICLAVKSRVKSLSSTKLLNVPLIKQRPELPSGCEVTALAMALRYYGIDVNKTTLANQMPRDNTPVKRNQDGTIKIWGDPEVGFVGDPYDNGITINPNPLKKVLDNYRQGGLALYGKDFNVIEGYVKNKKPTLIWFTITHEMPIKRTWETPNGKIIFAPRPLHCIVVTGVDRKYVYFNDCESTKVSGQNVRVPKNEFIQIYNAMGKRALVVN</sequence>
<name>A0ABW5PTY9_9BACI</name>
<dbReference type="Gene3D" id="3.90.70.10">
    <property type="entry name" value="Cysteine proteinases"/>
    <property type="match status" value="1"/>
</dbReference>
<proteinExistence type="predicted"/>
<comment type="caution">
    <text evidence="2">The sequence shown here is derived from an EMBL/GenBank/DDBJ whole genome shotgun (WGS) entry which is preliminary data.</text>
</comment>
<feature type="domain" description="Peptidase C39-like" evidence="1">
    <location>
        <begin position="41"/>
        <end position="201"/>
    </location>
</feature>
<dbReference type="PANTHER" id="PTHR37806:SF1">
    <property type="entry name" value="PEPTIDASE C39-LIKE DOMAIN-CONTAINING PROTEIN"/>
    <property type="match status" value="1"/>
</dbReference>
<accession>A0ABW5PTY9</accession>
<dbReference type="InterPro" id="IPR016997">
    <property type="entry name" value="UCP032442"/>
</dbReference>
<evidence type="ECO:0000313" key="2">
    <source>
        <dbReference type="EMBL" id="MFD2618415.1"/>
    </source>
</evidence>
<protein>
    <submittedName>
        <fullName evidence="2">C39 family peptidase</fullName>
    </submittedName>
</protein>
<dbReference type="PANTHER" id="PTHR37806">
    <property type="entry name" value="LMO0724 PROTEIN"/>
    <property type="match status" value="1"/>
</dbReference>
<dbReference type="PIRSF" id="PIRSF032442">
    <property type="entry name" value="UCP032442"/>
    <property type="match status" value="1"/>
</dbReference>
<keyword evidence="3" id="KW-1185">Reference proteome</keyword>
<dbReference type="RefSeq" id="WP_230459057.1">
    <property type="nucleotide sequence ID" value="NZ_JBHUMR010000015.1"/>
</dbReference>
<gene>
    <name evidence="2" type="ORF">ACFSTF_13990</name>
</gene>
<reference evidence="3" key="1">
    <citation type="journal article" date="2019" name="Int. J. Syst. Evol. Microbiol.">
        <title>The Global Catalogue of Microorganisms (GCM) 10K type strain sequencing project: providing services to taxonomists for standard genome sequencing and annotation.</title>
        <authorList>
            <consortium name="The Broad Institute Genomics Platform"/>
            <consortium name="The Broad Institute Genome Sequencing Center for Infectious Disease"/>
            <person name="Wu L."/>
            <person name="Ma J."/>
        </authorList>
    </citation>
    <scope>NUCLEOTIDE SEQUENCE [LARGE SCALE GENOMIC DNA]</scope>
    <source>
        <strain evidence="3">TISTR 2241</strain>
    </source>
</reference>
<evidence type="ECO:0000259" key="1">
    <source>
        <dbReference type="Pfam" id="PF13529"/>
    </source>
</evidence>
<dbReference type="Pfam" id="PF13529">
    <property type="entry name" value="Peptidase_C39_2"/>
    <property type="match status" value="1"/>
</dbReference>
<dbReference type="EMBL" id="JBHUMR010000015">
    <property type="protein sequence ID" value="MFD2618415.1"/>
    <property type="molecule type" value="Genomic_DNA"/>
</dbReference>
<evidence type="ECO:0000313" key="3">
    <source>
        <dbReference type="Proteomes" id="UP001597458"/>
    </source>
</evidence>
<dbReference type="InterPro" id="IPR039564">
    <property type="entry name" value="Peptidase_C39-like"/>
</dbReference>
<organism evidence="2 3">
    <name type="scientific">Terrilactibacillus laevilacticus</name>
    <dbReference type="NCBI Taxonomy" id="1380157"/>
    <lineage>
        <taxon>Bacteria</taxon>
        <taxon>Bacillati</taxon>
        <taxon>Bacillota</taxon>
        <taxon>Bacilli</taxon>
        <taxon>Bacillales</taxon>
        <taxon>Bacillaceae</taxon>
        <taxon>Terrilactibacillus</taxon>
    </lineage>
</organism>